<gene>
    <name evidence="2" type="ORF">ROA7450_01462</name>
</gene>
<proteinExistence type="predicted"/>
<dbReference type="Proteomes" id="UP000193061">
    <property type="component" value="Unassembled WGS sequence"/>
</dbReference>
<dbReference type="OrthoDB" id="175605at2"/>
<dbReference type="AlphaFoldDB" id="A0A1X6YXK4"/>
<name>A0A1X6YXK4_9RHOB</name>
<evidence type="ECO:0000313" key="2">
    <source>
        <dbReference type="EMBL" id="SLN32270.1"/>
    </source>
</evidence>
<sequence>MNDRKTVFYLCLLAFLSALPVAGLRAAENINILREDLKQIGPLGWIAPNITFPIGDLTSPWVTPTDETPSAVLVRRLQLKHGGRNPVVAYDNRDRAHSEVARNKFPSLPRLQYGPELQNANIDFGLAGQIIYPFPVIGNSSTAGTHWLTGRSQARLGMTGNGGPARAYLTYSNNHIYMYPEHRDHDGADMFPANWPYMVISQGSSGSDRPFLEAFFMTIAALPEETRKFLREQKLLAPTLQMILRRNLAGIYKREAYYTARAHPTVFSKEQLAPERMVAFAADLKLGDIPPMVRLKVEEESFNKLAGLGGMSEKLFDTPSAIARIWRGHQYRQDMVVSAVDTKDPNGRDLRFEWVVLRGDPERVKITLLDGPGTRARIEMQWQNMPLSVPQNDILSHRIDIGVFAFNGMHDSAPAFISVSFPTHQKRIYENSNASGRVLLTSVDYTNGQAPHFDPRLHWWADWRDEFEYDTDGELVGWRRMQPDGTTKIHAADAPPARYDFEKSQYGPRLVRRDTQ</sequence>
<feature type="chain" id="PRO_5012259431" evidence="1">
    <location>
        <begin position="27"/>
        <end position="516"/>
    </location>
</feature>
<dbReference type="RefSeq" id="WP_085804998.1">
    <property type="nucleotide sequence ID" value="NZ_FWFX01000003.1"/>
</dbReference>
<protein>
    <submittedName>
        <fullName evidence="2">Uncharacterized protein</fullName>
    </submittedName>
</protein>
<feature type="signal peptide" evidence="1">
    <location>
        <begin position="1"/>
        <end position="26"/>
    </location>
</feature>
<keyword evidence="1" id="KW-0732">Signal</keyword>
<evidence type="ECO:0000256" key="1">
    <source>
        <dbReference type="SAM" id="SignalP"/>
    </source>
</evidence>
<keyword evidence="3" id="KW-1185">Reference proteome</keyword>
<dbReference type="EMBL" id="FWFX01000003">
    <property type="protein sequence ID" value="SLN32270.1"/>
    <property type="molecule type" value="Genomic_DNA"/>
</dbReference>
<organism evidence="2 3">
    <name type="scientific">Roseovarius albus</name>
    <dbReference type="NCBI Taxonomy" id="1247867"/>
    <lineage>
        <taxon>Bacteria</taxon>
        <taxon>Pseudomonadati</taxon>
        <taxon>Pseudomonadota</taxon>
        <taxon>Alphaproteobacteria</taxon>
        <taxon>Rhodobacterales</taxon>
        <taxon>Roseobacteraceae</taxon>
        <taxon>Roseovarius</taxon>
    </lineage>
</organism>
<accession>A0A1X6YXK4</accession>
<evidence type="ECO:0000313" key="3">
    <source>
        <dbReference type="Proteomes" id="UP000193061"/>
    </source>
</evidence>
<reference evidence="2 3" key="1">
    <citation type="submission" date="2017-03" db="EMBL/GenBank/DDBJ databases">
        <authorList>
            <person name="Afonso C.L."/>
            <person name="Miller P.J."/>
            <person name="Scott M.A."/>
            <person name="Spackman E."/>
            <person name="Goraichik I."/>
            <person name="Dimitrov K.M."/>
            <person name="Suarez D.L."/>
            <person name="Swayne D.E."/>
        </authorList>
    </citation>
    <scope>NUCLEOTIDE SEQUENCE [LARGE SCALE GENOMIC DNA]</scope>
    <source>
        <strain evidence="2 3">CECT 7450</strain>
    </source>
</reference>